<accession>A0A8C9EM75</accession>
<dbReference type="Ensembl" id="ENSPSTT00000002900.1">
    <property type="protein sequence ID" value="ENSPSTP00000002761.1"/>
    <property type="gene ID" value="ENSPSTG00000002060.1"/>
</dbReference>
<name>A0A8C9EM75_PAVCR</name>
<evidence type="ECO:0000313" key="3">
    <source>
        <dbReference type="Proteomes" id="UP000694428"/>
    </source>
</evidence>
<organism evidence="2 3">
    <name type="scientific">Pavo cristatus</name>
    <name type="common">Indian peafowl</name>
    <name type="synonym">Blue peafowl</name>
    <dbReference type="NCBI Taxonomy" id="9049"/>
    <lineage>
        <taxon>Eukaryota</taxon>
        <taxon>Metazoa</taxon>
        <taxon>Chordata</taxon>
        <taxon>Craniata</taxon>
        <taxon>Vertebrata</taxon>
        <taxon>Euteleostomi</taxon>
        <taxon>Archelosauria</taxon>
        <taxon>Archosauria</taxon>
        <taxon>Dinosauria</taxon>
        <taxon>Saurischia</taxon>
        <taxon>Theropoda</taxon>
        <taxon>Coelurosauria</taxon>
        <taxon>Aves</taxon>
        <taxon>Neognathae</taxon>
        <taxon>Galloanserae</taxon>
        <taxon>Galliformes</taxon>
        <taxon>Phasianidae</taxon>
        <taxon>Phasianinae</taxon>
        <taxon>Pavo</taxon>
    </lineage>
</organism>
<dbReference type="GO" id="GO:0016887">
    <property type="term" value="F:ATP hydrolysis activity"/>
    <property type="evidence" value="ECO:0007669"/>
    <property type="project" value="InterPro"/>
</dbReference>
<comment type="similarity">
    <text evidence="1">Belongs to the DNA mismatch repair MutL/HexB family.</text>
</comment>
<keyword evidence="3" id="KW-1185">Reference proteome</keyword>
<dbReference type="AlphaFoldDB" id="A0A8C9EM75"/>
<reference evidence="2" key="1">
    <citation type="submission" date="2025-08" db="UniProtKB">
        <authorList>
            <consortium name="Ensembl"/>
        </authorList>
    </citation>
    <scope>IDENTIFICATION</scope>
</reference>
<sequence length="137" mass="14871">IKCIDCESVHGICLGQVVLSLGMAVKGLVENSPHTRATNIALKNYTSKIQDFSDLLHVETFRFQGEALSSLCALSDVTISTCHNAFLNGPIPAVSTPRPLGLSVCFLGRAQGLGERSRYNVSKLVFILECGTWYALR</sequence>
<dbReference type="InterPro" id="IPR036890">
    <property type="entry name" value="HATPase_C_sf"/>
</dbReference>
<evidence type="ECO:0000256" key="1">
    <source>
        <dbReference type="ARBA" id="ARBA00006082"/>
    </source>
</evidence>
<dbReference type="PANTHER" id="PTHR10073:SF52">
    <property type="entry name" value="MISMATCH REPAIR ENDONUCLEASE PMS2"/>
    <property type="match status" value="1"/>
</dbReference>
<evidence type="ECO:0000313" key="2">
    <source>
        <dbReference type="Ensembl" id="ENSPSTP00000002761.1"/>
    </source>
</evidence>
<dbReference type="GO" id="GO:0140664">
    <property type="term" value="F:ATP-dependent DNA damage sensor activity"/>
    <property type="evidence" value="ECO:0007669"/>
    <property type="project" value="InterPro"/>
</dbReference>
<proteinExistence type="inferred from homology"/>
<dbReference type="GO" id="GO:0016446">
    <property type="term" value="P:somatic hypermutation of immunoglobulin genes"/>
    <property type="evidence" value="ECO:0007669"/>
    <property type="project" value="TreeGrafter"/>
</dbReference>
<protein>
    <submittedName>
        <fullName evidence="2">Uncharacterized protein</fullName>
    </submittedName>
</protein>
<dbReference type="GO" id="GO:0032389">
    <property type="term" value="C:MutLalpha complex"/>
    <property type="evidence" value="ECO:0007669"/>
    <property type="project" value="TreeGrafter"/>
</dbReference>
<reference evidence="2" key="2">
    <citation type="submission" date="2025-09" db="UniProtKB">
        <authorList>
            <consortium name="Ensembl"/>
        </authorList>
    </citation>
    <scope>IDENTIFICATION</scope>
</reference>
<dbReference type="Gene3D" id="3.30.565.10">
    <property type="entry name" value="Histidine kinase-like ATPase, C-terminal domain"/>
    <property type="match status" value="1"/>
</dbReference>
<dbReference type="Proteomes" id="UP000694428">
    <property type="component" value="Unplaced"/>
</dbReference>
<dbReference type="SUPFAM" id="SSF55874">
    <property type="entry name" value="ATPase domain of HSP90 chaperone/DNA topoisomerase II/histidine kinase"/>
    <property type="match status" value="1"/>
</dbReference>
<dbReference type="PANTHER" id="PTHR10073">
    <property type="entry name" value="DNA MISMATCH REPAIR PROTEIN MLH, PMS, MUTL"/>
    <property type="match status" value="1"/>
</dbReference>
<dbReference type="InterPro" id="IPR038973">
    <property type="entry name" value="MutL/Mlh/Pms-like"/>
</dbReference>
<dbReference type="GO" id="GO:0006298">
    <property type="term" value="P:mismatch repair"/>
    <property type="evidence" value="ECO:0007669"/>
    <property type="project" value="InterPro"/>
</dbReference>